<name>A0A090E8Z9_MESPL</name>
<dbReference type="Proteomes" id="UP000045285">
    <property type="component" value="Unassembled WGS sequence"/>
</dbReference>
<proteinExistence type="predicted"/>
<protein>
    <submittedName>
        <fullName evidence="1">Uncharacterized protein</fullName>
    </submittedName>
</protein>
<reference evidence="2" key="1">
    <citation type="submission" date="2014-08" db="EMBL/GenBank/DDBJ databases">
        <authorList>
            <person name="Moulin L."/>
        </authorList>
    </citation>
    <scope>NUCLEOTIDE SEQUENCE [LARGE SCALE GENOMIC DNA]</scope>
</reference>
<keyword evidence="2" id="KW-1185">Reference proteome</keyword>
<sequence>MRLAVISLSPDIVQRAVFDAGRQEHQAGTLRRRSFETLAIIHVEFRAMPLADKSAVLAVQRSAEMQADIGRRADAVAAAPDMNLAAKEGRDQAAGLRDIGDLADFMFHRRTPYRCNCIYMNAFASIVKLDAVASTY</sequence>
<gene>
    <name evidence="1" type="ORF">MPL3356_60336</name>
</gene>
<organism evidence="1 2">
    <name type="scientific">Mesorhizobium plurifarium</name>
    <dbReference type="NCBI Taxonomy" id="69974"/>
    <lineage>
        <taxon>Bacteria</taxon>
        <taxon>Pseudomonadati</taxon>
        <taxon>Pseudomonadota</taxon>
        <taxon>Alphaproteobacteria</taxon>
        <taxon>Hyphomicrobiales</taxon>
        <taxon>Phyllobacteriaceae</taxon>
        <taxon>Mesorhizobium</taxon>
    </lineage>
</organism>
<dbReference type="AlphaFoldDB" id="A0A090E8Z9"/>
<accession>A0A090E8Z9</accession>
<evidence type="ECO:0000313" key="2">
    <source>
        <dbReference type="Proteomes" id="UP000045285"/>
    </source>
</evidence>
<evidence type="ECO:0000313" key="1">
    <source>
        <dbReference type="EMBL" id="CDX26315.1"/>
    </source>
</evidence>
<dbReference type="EMBL" id="CCMZ01000056">
    <property type="protein sequence ID" value="CDX26315.1"/>
    <property type="molecule type" value="Genomic_DNA"/>
</dbReference>